<dbReference type="InterPro" id="IPR001690">
    <property type="entry name" value="Autoind_synthase"/>
</dbReference>
<dbReference type="InterPro" id="IPR018311">
    <property type="entry name" value="Autoind_synth_CS"/>
</dbReference>
<dbReference type="PANTHER" id="PTHR39322">
    <property type="entry name" value="ACYL-HOMOSERINE-LACTONE SYNTHASE"/>
    <property type="match status" value="1"/>
</dbReference>
<gene>
    <name evidence="10" type="ORF">AB6T85_17845</name>
</gene>
<dbReference type="PROSITE" id="PS00949">
    <property type="entry name" value="AUTOINDUCER_SYNTH_1"/>
    <property type="match status" value="1"/>
</dbReference>
<keyword evidence="3 8" id="KW-0673">Quorum sensing</keyword>
<keyword evidence="6 8" id="KW-0071">Autoinducer synthesis</keyword>
<organism evidence="10 11">
    <name type="scientific">Erwinia aeris</name>
    <dbReference type="NCBI Taxonomy" id="3239803"/>
    <lineage>
        <taxon>Bacteria</taxon>
        <taxon>Pseudomonadati</taxon>
        <taxon>Pseudomonadota</taxon>
        <taxon>Gammaproteobacteria</taxon>
        <taxon>Enterobacterales</taxon>
        <taxon>Erwiniaceae</taxon>
        <taxon>Erwinia</taxon>
    </lineage>
</organism>
<evidence type="ECO:0000256" key="7">
    <source>
        <dbReference type="ARBA" id="ARBA00048576"/>
    </source>
</evidence>
<dbReference type="EC" id="2.3.1.184" evidence="1 9"/>
<evidence type="ECO:0000256" key="2">
    <source>
        <dbReference type="ARBA" id="ARBA00018768"/>
    </source>
</evidence>
<keyword evidence="4 9" id="KW-0808">Transferase</keyword>
<protein>
    <recommendedName>
        <fullName evidence="2 9">Acyl-homoserine-lactone synthase</fullName>
        <ecNumber evidence="1 9">2.3.1.184</ecNumber>
    </recommendedName>
    <alternativeName>
        <fullName evidence="9">Autoinducer synthesis protein</fullName>
    </alternativeName>
</protein>
<comment type="caution">
    <text evidence="10">The sequence shown here is derived from an EMBL/GenBank/DDBJ whole genome shotgun (WGS) entry which is preliminary data.</text>
</comment>
<evidence type="ECO:0000256" key="4">
    <source>
        <dbReference type="ARBA" id="ARBA00022679"/>
    </source>
</evidence>
<sequence length="217" mass="25758">MLDLLDIKYRHLSEMKSTELFGLRKRVFKDRLNWMVNSQDEMEFDEYDNEQTTYVFGVHQDTCVCSLRFIETQHPNMITGTFRSWFKDFTLPEGNYVEASRLFIDKERMTMLKLREKPVSALLFLSMINYARHYKYDGIYAIVSHPMYLIFKRSGWKVSVEAQSLSEKKEKIFLIFMPVDDDNQRILIDLVKSKAPELTMALDAWPLSFPVSQHRPD</sequence>
<comment type="catalytic activity">
    <reaction evidence="7 9">
        <text>a fatty acyl-[ACP] + S-adenosyl-L-methionine = an N-acyl-L-homoserine lactone + S-methyl-5'-thioadenosine + holo-[ACP] + H(+)</text>
        <dbReference type="Rhea" id="RHEA:10096"/>
        <dbReference type="Rhea" id="RHEA-COMP:9685"/>
        <dbReference type="Rhea" id="RHEA-COMP:14125"/>
        <dbReference type="ChEBI" id="CHEBI:15378"/>
        <dbReference type="ChEBI" id="CHEBI:17509"/>
        <dbReference type="ChEBI" id="CHEBI:55474"/>
        <dbReference type="ChEBI" id="CHEBI:59789"/>
        <dbReference type="ChEBI" id="CHEBI:64479"/>
        <dbReference type="ChEBI" id="CHEBI:138651"/>
        <dbReference type="EC" id="2.3.1.184"/>
    </reaction>
</comment>
<dbReference type="PANTHER" id="PTHR39322:SF1">
    <property type="entry name" value="ISOVALERYL-HOMOSERINE LACTONE SYNTHASE"/>
    <property type="match status" value="1"/>
</dbReference>
<evidence type="ECO:0000256" key="3">
    <source>
        <dbReference type="ARBA" id="ARBA00022654"/>
    </source>
</evidence>
<accession>A0ABV4EBF9</accession>
<evidence type="ECO:0000256" key="9">
    <source>
        <dbReference type="RuleBase" id="RU361135"/>
    </source>
</evidence>
<name>A0ABV4EBF9_9GAMM</name>
<evidence type="ECO:0000256" key="1">
    <source>
        <dbReference type="ARBA" id="ARBA00012340"/>
    </source>
</evidence>
<evidence type="ECO:0000256" key="6">
    <source>
        <dbReference type="ARBA" id="ARBA00022929"/>
    </source>
</evidence>
<keyword evidence="5 9" id="KW-0949">S-adenosyl-L-methionine</keyword>
<dbReference type="RefSeq" id="WP_253454994.1">
    <property type="nucleotide sequence ID" value="NZ_JBGFFX010000012.1"/>
</dbReference>
<proteinExistence type="inferred from homology"/>
<reference evidence="10 11" key="1">
    <citation type="submission" date="2024-07" db="EMBL/GenBank/DDBJ databases">
        <authorList>
            <person name="Hebao G."/>
        </authorList>
    </citation>
    <scope>NUCLEOTIDE SEQUENCE [LARGE SCALE GENOMIC DNA]</scope>
    <source>
        <strain evidence="10 11">ACCC 02193</strain>
    </source>
</reference>
<dbReference type="PRINTS" id="PR01549">
    <property type="entry name" value="AUTOINDCRSYN"/>
</dbReference>
<dbReference type="Proteomes" id="UP001565243">
    <property type="component" value="Unassembled WGS sequence"/>
</dbReference>
<evidence type="ECO:0000313" key="11">
    <source>
        <dbReference type="Proteomes" id="UP001565243"/>
    </source>
</evidence>
<dbReference type="Gene3D" id="3.40.630.30">
    <property type="match status" value="1"/>
</dbReference>
<dbReference type="InterPro" id="IPR016181">
    <property type="entry name" value="Acyl_CoA_acyltransferase"/>
</dbReference>
<evidence type="ECO:0000256" key="5">
    <source>
        <dbReference type="ARBA" id="ARBA00022691"/>
    </source>
</evidence>
<dbReference type="Pfam" id="PF00765">
    <property type="entry name" value="Autoind_synth"/>
    <property type="match status" value="1"/>
</dbReference>
<dbReference type="SUPFAM" id="SSF55729">
    <property type="entry name" value="Acyl-CoA N-acyltransferases (Nat)"/>
    <property type="match status" value="1"/>
</dbReference>
<dbReference type="PROSITE" id="PS51187">
    <property type="entry name" value="AUTOINDUCER_SYNTH_2"/>
    <property type="match status" value="1"/>
</dbReference>
<dbReference type="EMBL" id="JBGFFX010000012">
    <property type="protein sequence ID" value="MEY8772270.1"/>
    <property type="molecule type" value="Genomic_DNA"/>
</dbReference>
<comment type="similarity">
    <text evidence="8 9">Belongs to the autoinducer synthase family.</text>
</comment>
<evidence type="ECO:0000256" key="8">
    <source>
        <dbReference type="PROSITE-ProRule" id="PRU00533"/>
    </source>
</evidence>
<keyword evidence="11" id="KW-1185">Reference proteome</keyword>
<evidence type="ECO:0000313" key="10">
    <source>
        <dbReference type="EMBL" id="MEY8772270.1"/>
    </source>
</evidence>